<protein>
    <submittedName>
        <fullName evidence="3">F-box domain-containing protein</fullName>
    </submittedName>
</protein>
<name>A0A8H6STR9_MYCCL</name>
<evidence type="ECO:0000259" key="2">
    <source>
        <dbReference type="Pfam" id="PF12937"/>
    </source>
</evidence>
<dbReference type="SUPFAM" id="SSF81383">
    <property type="entry name" value="F-box domain"/>
    <property type="match status" value="1"/>
</dbReference>
<keyword evidence="4" id="KW-1185">Reference proteome</keyword>
<dbReference type="Proteomes" id="UP000613580">
    <property type="component" value="Unassembled WGS sequence"/>
</dbReference>
<accession>A0A8H6STR9</accession>
<comment type="caution">
    <text evidence="3">The sequence shown here is derived from an EMBL/GenBank/DDBJ whole genome shotgun (WGS) entry which is preliminary data.</text>
</comment>
<gene>
    <name evidence="3" type="ORF">HMN09_00723000</name>
</gene>
<proteinExistence type="predicted"/>
<organism evidence="3 4">
    <name type="scientific">Mycena chlorophos</name>
    <name type="common">Agaric fungus</name>
    <name type="synonym">Agaricus chlorophos</name>
    <dbReference type="NCBI Taxonomy" id="658473"/>
    <lineage>
        <taxon>Eukaryota</taxon>
        <taxon>Fungi</taxon>
        <taxon>Dikarya</taxon>
        <taxon>Basidiomycota</taxon>
        <taxon>Agaricomycotina</taxon>
        <taxon>Agaricomycetes</taxon>
        <taxon>Agaricomycetidae</taxon>
        <taxon>Agaricales</taxon>
        <taxon>Marasmiineae</taxon>
        <taxon>Mycenaceae</taxon>
        <taxon>Mycena</taxon>
    </lineage>
</organism>
<dbReference type="Pfam" id="PF12937">
    <property type="entry name" value="F-box-like"/>
    <property type="match status" value="1"/>
</dbReference>
<evidence type="ECO:0000313" key="4">
    <source>
        <dbReference type="Proteomes" id="UP000613580"/>
    </source>
</evidence>
<evidence type="ECO:0000256" key="1">
    <source>
        <dbReference type="SAM" id="MobiDB-lite"/>
    </source>
</evidence>
<evidence type="ECO:0000313" key="3">
    <source>
        <dbReference type="EMBL" id="KAF7305698.1"/>
    </source>
</evidence>
<dbReference type="InterPro" id="IPR001810">
    <property type="entry name" value="F-box_dom"/>
</dbReference>
<feature type="domain" description="F-box" evidence="2">
    <location>
        <begin position="33"/>
        <end position="76"/>
    </location>
</feature>
<reference evidence="3" key="1">
    <citation type="submission" date="2020-05" db="EMBL/GenBank/DDBJ databases">
        <title>Mycena genomes resolve the evolution of fungal bioluminescence.</title>
        <authorList>
            <person name="Tsai I.J."/>
        </authorList>
    </citation>
    <scope>NUCLEOTIDE SEQUENCE</scope>
    <source>
        <strain evidence="3">110903Hualien_Pintung</strain>
    </source>
</reference>
<dbReference type="AlphaFoldDB" id="A0A8H6STR9"/>
<sequence>MPPKKRRRKAQPAPAPAPPPPAPAPTAPLGPLQQLPAELCAMICEWLPQNDLIAAARISRTFRREAQRQIFRTVDIRGNRAPWLWRWCIAINRTTYLAPYVRALYLDLPNPHRFDLSTVPDAERLLRALRKCARVKDYRIAVDWSSGYWDMDRASEWSGGQWLLAEARFRVTTFQNAYLFRGELAKQLWRQPELKILDLPTIQLGEKHELRVLDDSKVLPNLIALGVDGTVPPENLPRSRRLERIQLHLHHVVHLIDHRYLTILARFSASLTTLALVHFNFVRAIIVMPSLAVSLPHLVHLAITDEFEDKFKNSSIQEKWEGMMFAQYEVSAMTILPALRKFDRLETLVLHTYGARPSVFRDYVANRTPPFIPSMRAFALNLMAGNAHLRQVHLGSFDLALAPKVLRAKEIYRLKICEVTFSLLRRIVEGRNVFAGQAGRGFKFDEVSRFWDPYKR</sequence>
<dbReference type="EMBL" id="JACAZE010000009">
    <property type="protein sequence ID" value="KAF7305698.1"/>
    <property type="molecule type" value="Genomic_DNA"/>
</dbReference>
<feature type="compositionally biased region" description="Basic residues" evidence="1">
    <location>
        <begin position="1"/>
        <end position="10"/>
    </location>
</feature>
<feature type="region of interest" description="Disordered" evidence="1">
    <location>
        <begin position="1"/>
        <end position="29"/>
    </location>
</feature>
<feature type="compositionally biased region" description="Pro residues" evidence="1">
    <location>
        <begin position="13"/>
        <end position="28"/>
    </location>
</feature>
<dbReference type="InterPro" id="IPR036047">
    <property type="entry name" value="F-box-like_dom_sf"/>
</dbReference>